<accession>G7E0K3</accession>
<evidence type="ECO:0000259" key="2">
    <source>
        <dbReference type="PROSITE" id="PS50802"/>
    </source>
</evidence>
<feature type="compositionally biased region" description="Basic and acidic residues" evidence="1">
    <location>
        <begin position="12"/>
        <end position="26"/>
    </location>
</feature>
<evidence type="ECO:0000256" key="1">
    <source>
        <dbReference type="SAM" id="MobiDB-lite"/>
    </source>
</evidence>
<dbReference type="GO" id="GO:0004843">
    <property type="term" value="F:cysteine-type deubiquitinase activity"/>
    <property type="evidence" value="ECO:0007669"/>
    <property type="project" value="TreeGrafter"/>
</dbReference>
<dbReference type="STRING" id="764103.G7E0K3"/>
<feature type="compositionally biased region" description="Basic residues" evidence="1">
    <location>
        <begin position="72"/>
        <end position="85"/>
    </location>
</feature>
<feature type="domain" description="OTU" evidence="2">
    <location>
        <begin position="239"/>
        <end position="362"/>
    </location>
</feature>
<dbReference type="InParanoid" id="G7E0K3"/>
<dbReference type="InterPro" id="IPR050704">
    <property type="entry name" value="Peptidase_C85-like"/>
</dbReference>
<dbReference type="PANTHER" id="PTHR12419">
    <property type="entry name" value="OTU DOMAIN CONTAINING PROTEIN"/>
    <property type="match status" value="1"/>
</dbReference>
<protein>
    <recommendedName>
        <fullName evidence="2">OTU domain-containing protein</fullName>
    </recommendedName>
</protein>
<reference evidence="3 4" key="1">
    <citation type="journal article" date="2011" name="J. Gen. Appl. Microbiol.">
        <title>Draft genome sequencing of the enigmatic basidiomycete Mixia osmundae.</title>
        <authorList>
            <person name="Nishida H."/>
            <person name="Nagatsuka Y."/>
            <person name="Sugiyama J."/>
        </authorList>
    </citation>
    <scope>NUCLEOTIDE SEQUENCE [LARGE SCALE GENOMIC DNA]</scope>
    <source>
        <strain evidence="4">CBS 9802 / IAM 14324 / JCM 22182 / KY 12970</strain>
    </source>
</reference>
<dbReference type="InterPro" id="IPR003323">
    <property type="entry name" value="OTU_dom"/>
</dbReference>
<evidence type="ECO:0000313" key="4">
    <source>
        <dbReference type="Proteomes" id="UP000009131"/>
    </source>
</evidence>
<dbReference type="FunCoup" id="G7E0K3">
    <property type="interactions" value="312"/>
</dbReference>
<organism evidence="3 4">
    <name type="scientific">Mixia osmundae (strain CBS 9802 / IAM 14324 / JCM 22182 / KY 12970)</name>
    <dbReference type="NCBI Taxonomy" id="764103"/>
    <lineage>
        <taxon>Eukaryota</taxon>
        <taxon>Fungi</taxon>
        <taxon>Dikarya</taxon>
        <taxon>Basidiomycota</taxon>
        <taxon>Pucciniomycotina</taxon>
        <taxon>Mixiomycetes</taxon>
        <taxon>Mixiales</taxon>
        <taxon>Mixiaceae</taxon>
        <taxon>Mixia</taxon>
    </lineage>
</organism>
<dbReference type="EMBL" id="BABT02000079">
    <property type="protein sequence ID" value="GAA96363.1"/>
    <property type="molecule type" value="Genomic_DNA"/>
</dbReference>
<dbReference type="eggNOG" id="KOG2606">
    <property type="taxonomic scope" value="Eukaryota"/>
</dbReference>
<dbReference type="Proteomes" id="UP000009131">
    <property type="component" value="Unassembled WGS sequence"/>
</dbReference>
<reference evidence="3 4" key="2">
    <citation type="journal article" date="2012" name="Open Biol.">
        <title>Characteristics of nucleosomes and linker DNA regions on the genome of the basidiomycete Mixia osmundae revealed by mono- and dinucleosome mapping.</title>
        <authorList>
            <person name="Nishida H."/>
            <person name="Kondo S."/>
            <person name="Matsumoto T."/>
            <person name="Suzuki Y."/>
            <person name="Yoshikawa H."/>
            <person name="Taylor T.D."/>
            <person name="Sugiyama J."/>
        </authorList>
    </citation>
    <scope>NUCLEOTIDE SEQUENCE [LARGE SCALE GENOMIC DNA]</scope>
    <source>
        <strain evidence="4">CBS 9802 / IAM 14324 / JCM 22182 / KY 12970</strain>
    </source>
</reference>
<evidence type="ECO:0000313" key="3">
    <source>
        <dbReference type="EMBL" id="GAA96363.1"/>
    </source>
</evidence>
<dbReference type="InterPro" id="IPR038765">
    <property type="entry name" value="Papain-like_cys_pep_sf"/>
</dbReference>
<gene>
    <name evidence="3" type="primary">Mo03029</name>
    <name evidence="3" type="ORF">E5Q_03029</name>
</gene>
<dbReference type="Gene3D" id="3.90.70.80">
    <property type="match status" value="1"/>
</dbReference>
<sequence length="397" mass="43423">MTVATISPEQALKAHEANKETLHQLAKDVAGLSPNSTPSANSSSPKDSPHHHHHHHHHSISPTSIANALLSRKPKSKSSSKKKSCKTPTPAVLAQEVEIVEKDEMALISSGSLAQAEQADQGEILDLADRLLAQLGEDESPGSDVRETPTSVDAVPVPGAASTAPPERASSSGSRLNALLHSGDQSHKPSRAALRKERKAGNFQKIKDEAQKELDAKAGIDPAEDERQEMDKICASAQLEMFEMPPDGHCLYNAIADQLQVTGLVKSRIDYTTTRHEAAKFMRTHADMFLPFITTPEGDDEELLSPEQYRTYCDNIENTSEWGGQPEIMALSQSYKCPVYIYQAHSPIVKIGEDGLPDAQPLRISYHKSMYGLGVAKRCRTTQYLACSWRHIDLRGA</sequence>
<feature type="compositionally biased region" description="Low complexity" evidence="1">
    <location>
        <begin position="33"/>
        <end position="46"/>
    </location>
</feature>
<keyword evidence="4" id="KW-1185">Reference proteome</keyword>
<dbReference type="PROSITE" id="PS50802">
    <property type="entry name" value="OTU"/>
    <property type="match status" value="1"/>
</dbReference>
<dbReference type="HOGENOM" id="CLU_034963_1_0_1"/>
<dbReference type="GO" id="GO:0016579">
    <property type="term" value="P:protein deubiquitination"/>
    <property type="evidence" value="ECO:0007669"/>
    <property type="project" value="TreeGrafter"/>
</dbReference>
<dbReference type="CDD" id="cd22748">
    <property type="entry name" value="OTU_OTUD6-like"/>
    <property type="match status" value="1"/>
</dbReference>
<feature type="region of interest" description="Disordered" evidence="1">
    <location>
        <begin position="1"/>
        <end position="93"/>
    </location>
</feature>
<proteinExistence type="predicted"/>
<dbReference type="PANTHER" id="PTHR12419:SF10">
    <property type="entry name" value="DEUBIQUITINASE OTUD6B"/>
    <property type="match status" value="1"/>
</dbReference>
<dbReference type="OrthoDB" id="415023at2759"/>
<dbReference type="Pfam" id="PF02338">
    <property type="entry name" value="OTU"/>
    <property type="match status" value="1"/>
</dbReference>
<dbReference type="AlphaFoldDB" id="G7E0K3"/>
<feature type="compositionally biased region" description="Basic residues" evidence="1">
    <location>
        <begin position="49"/>
        <end position="59"/>
    </location>
</feature>
<comment type="caution">
    <text evidence="3">The sequence shown here is derived from an EMBL/GenBank/DDBJ whole genome shotgun (WGS) entry which is preliminary data.</text>
</comment>
<name>G7E0K3_MIXOS</name>
<feature type="region of interest" description="Disordered" evidence="1">
    <location>
        <begin position="138"/>
        <end position="205"/>
    </location>
</feature>
<dbReference type="SUPFAM" id="SSF54001">
    <property type="entry name" value="Cysteine proteinases"/>
    <property type="match status" value="1"/>
</dbReference>